<dbReference type="GO" id="GO:0008270">
    <property type="term" value="F:zinc ion binding"/>
    <property type="evidence" value="ECO:0007669"/>
    <property type="project" value="UniProtKB-KW"/>
</dbReference>
<gene>
    <name evidence="3" type="ORF">PACLA_8A004624</name>
</gene>
<evidence type="ECO:0000256" key="2">
    <source>
        <dbReference type="ARBA" id="ARBA00022833"/>
    </source>
</evidence>
<name>A0A6S7I0J8_PARCT</name>
<keyword evidence="1" id="KW-0479">Metal-binding</keyword>
<evidence type="ECO:0000313" key="4">
    <source>
        <dbReference type="Proteomes" id="UP001152795"/>
    </source>
</evidence>
<proteinExistence type="predicted"/>
<dbReference type="InterPro" id="IPR042496">
    <property type="entry name" value="CGRF1"/>
</dbReference>
<dbReference type="InterPro" id="IPR001841">
    <property type="entry name" value="Znf_RING"/>
</dbReference>
<organism evidence="3 4">
    <name type="scientific">Paramuricea clavata</name>
    <name type="common">Red gorgonian</name>
    <name type="synonym">Violescent sea-whip</name>
    <dbReference type="NCBI Taxonomy" id="317549"/>
    <lineage>
        <taxon>Eukaryota</taxon>
        <taxon>Metazoa</taxon>
        <taxon>Cnidaria</taxon>
        <taxon>Anthozoa</taxon>
        <taxon>Octocorallia</taxon>
        <taxon>Malacalcyonacea</taxon>
        <taxon>Plexauridae</taxon>
        <taxon>Paramuricea</taxon>
    </lineage>
</organism>
<evidence type="ECO:0000313" key="3">
    <source>
        <dbReference type="EMBL" id="CAB4010537.1"/>
    </source>
</evidence>
<accession>A0A6S7I0J8</accession>
<dbReference type="PANTHER" id="PTHR15379:SF2">
    <property type="entry name" value="CELL GROWTH REGULATOR WITH RING FINGER DOMAIN PROTEIN 1"/>
    <property type="match status" value="1"/>
</dbReference>
<reference evidence="3" key="1">
    <citation type="submission" date="2020-04" db="EMBL/GenBank/DDBJ databases">
        <authorList>
            <person name="Alioto T."/>
            <person name="Alioto T."/>
            <person name="Gomez Garrido J."/>
        </authorList>
    </citation>
    <scope>NUCLEOTIDE SEQUENCE</scope>
    <source>
        <strain evidence="3">A484AB</strain>
    </source>
</reference>
<protein>
    <submittedName>
        <fullName evidence="3">Cell growth regulator with RING finger domain 1-like</fullName>
    </submittedName>
</protein>
<keyword evidence="2" id="KW-0862">Zinc</keyword>
<dbReference type="OrthoDB" id="10251219at2759"/>
<dbReference type="PANTHER" id="PTHR15379">
    <property type="entry name" value="CELL GROWTH REGULATOR WITH RING FINGER DOMAIN PROTEIN 1"/>
    <property type="match status" value="1"/>
</dbReference>
<dbReference type="Gene3D" id="3.30.40.10">
    <property type="entry name" value="Zinc/RING finger domain, C3HC4 (zinc finger)"/>
    <property type="match status" value="1"/>
</dbReference>
<keyword evidence="1" id="KW-0863">Zinc-finger</keyword>
<dbReference type="PROSITE" id="PS50089">
    <property type="entry name" value="ZF_RING_2"/>
    <property type="match status" value="1"/>
</dbReference>
<dbReference type="SUPFAM" id="SSF57850">
    <property type="entry name" value="RING/U-box"/>
    <property type="match status" value="1"/>
</dbReference>
<dbReference type="GO" id="GO:0030308">
    <property type="term" value="P:negative regulation of cell growth"/>
    <property type="evidence" value="ECO:0007669"/>
    <property type="project" value="TreeGrafter"/>
</dbReference>
<dbReference type="AlphaFoldDB" id="A0A6S7I0J8"/>
<dbReference type="Proteomes" id="UP001152795">
    <property type="component" value="Unassembled WGS sequence"/>
</dbReference>
<keyword evidence="4" id="KW-1185">Reference proteome</keyword>
<dbReference type="InterPro" id="IPR013083">
    <property type="entry name" value="Znf_RING/FYVE/PHD"/>
</dbReference>
<sequence>MADALTVCAALMVFIGFSFLFWFIRRLGILQLEAAMMQDHFQTPKADPQPMVEVKNPFKMTVSSSCTLGCVEMIVNCMHPCHITCYWKIKKQYLDQMVYQSNSEDENEEAGAANVNNLQIMLEENCETIVSKDFTDICSGKKLSYNVEDLMKDPSAQRDATNAIQLYDVVVTMELTKEHRKTIESPSSITAMLTGIELKRQNENWKPYVVQQFIRTNNGNLFKLKKLFLEELTNHDESPSAQEQSDSLCIVCQMLPISRALIPCGHACLCSLCFDKMNTCPMCRQPMTSSFILREEPNLNQNNEYEFSDILKRMNPLEIIRGIYNAS</sequence>
<evidence type="ECO:0000256" key="1">
    <source>
        <dbReference type="ARBA" id="ARBA00022771"/>
    </source>
</evidence>
<comment type="caution">
    <text evidence="3">The sequence shown here is derived from an EMBL/GenBank/DDBJ whole genome shotgun (WGS) entry which is preliminary data.</text>
</comment>
<dbReference type="EMBL" id="CACRXK020006821">
    <property type="protein sequence ID" value="CAB4010537.1"/>
    <property type="molecule type" value="Genomic_DNA"/>
</dbReference>
<dbReference type="Pfam" id="PF13920">
    <property type="entry name" value="zf-C3HC4_3"/>
    <property type="match status" value="1"/>
</dbReference>